<evidence type="ECO:0000256" key="1">
    <source>
        <dbReference type="SAM" id="MobiDB-lite"/>
    </source>
</evidence>
<dbReference type="SUPFAM" id="SSF54495">
    <property type="entry name" value="UBC-like"/>
    <property type="match status" value="1"/>
</dbReference>
<reference evidence="4" key="1">
    <citation type="journal article" date="2022" name="bioRxiv">
        <title>Genomics of Preaxostyla Flagellates Illuminates Evolutionary Transitions and the Path Towards Mitochondrial Loss.</title>
        <authorList>
            <person name="Novak L.V.F."/>
            <person name="Treitli S.C."/>
            <person name="Pyrih J."/>
            <person name="Halakuc P."/>
            <person name="Pipaliya S.V."/>
            <person name="Vacek V."/>
            <person name="Brzon O."/>
            <person name="Soukal P."/>
            <person name="Eme L."/>
            <person name="Dacks J.B."/>
            <person name="Karnkowska A."/>
            <person name="Elias M."/>
            <person name="Hampl V."/>
        </authorList>
    </citation>
    <scope>NUCLEOTIDE SEQUENCE</scope>
    <source>
        <strain evidence="4">RCP-MX</strain>
    </source>
</reference>
<dbReference type="Pfam" id="PF00179">
    <property type="entry name" value="UQ_con"/>
    <property type="match status" value="1"/>
</dbReference>
<feature type="signal peptide" evidence="2">
    <location>
        <begin position="1"/>
        <end position="20"/>
    </location>
</feature>
<organism evidence="4 5">
    <name type="scientific">Paratrimastix pyriformis</name>
    <dbReference type="NCBI Taxonomy" id="342808"/>
    <lineage>
        <taxon>Eukaryota</taxon>
        <taxon>Metamonada</taxon>
        <taxon>Preaxostyla</taxon>
        <taxon>Paratrimastigidae</taxon>
        <taxon>Paratrimastix</taxon>
    </lineage>
</organism>
<dbReference type="InterPro" id="IPR032675">
    <property type="entry name" value="LRR_dom_sf"/>
</dbReference>
<proteinExistence type="predicted"/>
<dbReference type="InterPro" id="IPR000608">
    <property type="entry name" value="UBC"/>
</dbReference>
<sequence>MVFFFFFPFVFLLLVSPPRLLRPPSPSVNQKYSTDSILRYNGGRLLKRVEKELVSFVGFANDDPNLVALWQIETGHFQVVIRGKAGGCYDGLFLVDIQHNKDFPFRPPIVQFRTPSYHPGINPTGQFCAPTLRDNWSPAYTLLHVCQVALDELDMELDSFRECGTLRYDLLQQLLSDRAAFECAARAWTLKHATPTTFLQMAEPPGTSSDAAAPAQAASPPEEELGGGGGLLWAQVPPELQRLVVLWGTEDPAWGMAVSWRALFGLVRVCHQWAGWIREGPVGLLDFGGCPCDPTYGGISRLSDEWVRWVLGFCPRPRGVSFARPVAISRAVFSRPAADLPAGWSERPILSAEALRRVVEWSGGSLETVDLTDWAACRTADLVRLLQGCRSSLRSLSFTAWAPGCDAAEALGHLVRQPAENLREVNVWGQLTDEAWSALRKLPRLERLGLQWPRDGAAGHLTDPAMMPALRTVTMASEGRTEAEWAAFVAAMGIRGVDVAREAQRHGWA</sequence>
<keyword evidence="5" id="KW-1185">Reference proteome</keyword>
<evidence type="ECO:0000313" key="5">
    <source>
        <dbReference type="Proteomes" id="UP001141327"/>
    </source>
</evidence>
<dbReference type="PANTHER" id="PTHR24068">
    <property type="entry name" value="UBIQUITIN-CONJUGATING ENZYME E2"/>
    <property type="match status" value="1"/>
</dbReference>
<feature type="region of interest" description="Disordered" evidence="1">
    <location>
        <begin position="199"/>
        <end position="228"/>
    </location>
</feature>
<dbReference type="SMART" id="SM00212">
    <property type="entry name" value="UBCc"/>
    <property type="match status" value="1"/>
</dbReference>
<evidence type="ECO:0000256" key="2">
    <source>
        <dbReference type="SAM" id="SignalP"/>
    </source>
</evidence>
<comment type="caution">
    <text evidence="4">The sequence shown here is derived from an EMBL/GenBank/DDBJ whole genome shotgun (WGS) entry which is preliminary data.</text>
</comment>
<evidence type="ECO:0000313" key="4">
    <source>
        <dbReference type="EMBL" id="KAJ4460710.1"/>
    </source>
</evidence>
<feature type="domain" description="UBC core" evidence="3">
    <location>
        <begin position="44"/>
        <end position="194"/>
    </location>
</feature>
<dbReference type="Gene3D" id="3.80.10.10">
    <property type="entry name" value="Ribonuclease Inhibitor"/>
    <property type="match status" value="1"/>
</dbReference>
<dbReference type="InterPro" id="IPR016135">
    <property type="entry name" value="UBQ-conjugating_enzyme/RWD"/>
</dbReference>
<dbReference type="EMBL" id="JAPMOS010000011">
    <property type="protein sequence ID" value="KAJ4460710.1"/>
    <property type="molecule type" value="Genomic_DNA"/>
</dbReference>
<dbReference type="Gene3D" id="3.10.110.10">
    <property type="entry name" value="Ubiquitin Conjugating Enzyme"/>
    <property type="match status" value="1"/>
</dbReference>
<dbReference type="PROSITE" id="PS50127">
    <property type="entry name" value="UBC_2"/>
    <property type="match status" value="1"/>
</dbReference>
<protein>
    <recommendedName>
        <fullName evidence="3">UBC core domain-containing protein</fullName>
    </recommendedName>
</protein>
<accession>A0ABQ8UVD0</accession>
<feature type="compositionally biased region" description="Low complexity" evidence="1">
    <location>
        <begin position="208"/>
        <end position="220"/>
    </location>
</feature>
<gene>
    <name evidence="4" type="ORF">PAPYR_2938</name>
</gene>
<feature type="chain" id="PRO_5045789126" description="UBC core domain-containing protein" evidence="2">
    <location>
        <begin position="21"/>
        <end position="509"/>
    </location>
</feature>
<dbReference type="Proteomes" id="UP001141327">
    <property type="component" value="Unassembled WGS sequence"/>
</dbReference>
<keyword evidence="2" id="KW-0732">Signal</keyword>
<name>A0ABQ8UVD0_9EUKA</name>
<evidence type="ECO:0000259" key="3">
    <source>
        <dbReference type="PROSITE" id="PS50127"/>
    </source>
</evidence>